<organism evidence="2 3">
    <name type="scientific">Thalassolituus maritimus</name>
    <dbReference type="NCBI Taxonomy" id="484498"/>
    <lineage>
        <taxon>Bacteria</taxon>
        <taxon>Pseudomonadati</taxon>
        <taxon>Pseudomonadota</taxon>
        <taxon>Gammaproteobacteria</taxon>
        <taxon>Oceanospirillales</taxon>
        <taxon>Oceanospirillaceae</taxon>
        <taxon>Thalassolituus</taxon>
    </lineage>
</organism>
<proteinExistence type="predicted"/>
<sequence length="221" mass="24634">MPSFKSAVLAAAVALPTLSFADSAINYDYVQASFAKSKLDSPSSGEPEKTTATVLELQKDLGYQVVASVSAGFVELKDRYETDEARYGADVDQRTLRIAIDRYFQITPTLHFIPGLSYSEIKSDVETKFQRTDVNFFFSESTVTYTDSSALNLETRYRLSEYSPLELSGTVSYATGEEEDSIIVDLSAELNISDILSGRFSYQKDIEHSAPTYVYGIRVYF</sequence>
<reference evidence="3" key="1">
    <citation type="submission" date="2017-01" db="EMBL/GenBank/DDBJ databases">
        <authorList>
            <person name="Varghese N."/>
            <person name="Submissions S."/>
        </authorList>
    </citation>
    <scope>NUCLEOTIDE SEQUENCE [LARGE SCALE GENOMIC DNA]</scope>
    <source>
        <strain evidence="3">DSM 24913</strain>
    </source>
</reference>
<keyword evidence="1" id="KW-0732">Signal</keyword>
<dbReference type="EMBL" id="FTOH01000004">
    <property type="protein sequence ID" value="SIS75820.1"/>
    <property type="molecule type" value="Genomic_DNA"/>
</dbReference>
<dbReference type="Proteomes" id="UP000185639">
    <property type="component" value="Unassembled WGS sequence"/>
</dbReference>
<gene>
    <name evidence="2" type="ORF">SAMN05421686_104141</name>
</gene>
<evidence type="ECO:0000256" key="1">
    <source>
        <dbReference type="SAM" id="SignalP"/>
    </source>
</evidence>
<dbReference type="AlphaFoldDB" id="A0A1N7LPR1"/>
<dbReference type="RefSeq" id="WP_076515004.1">
    <property type="nucleotide sequence ID" value="NZ_FTOH01000004.1"/>
</dbReference>
<evidence type="ECO:0000313" key="3">
    <source>
        <dbReference type="Proteomes" id="UP000185639"/>
    </source>
</evidence>
<feature type="signal peptide" evidence="1">
    <location>
        <begin position="1"/>
        <end position="21"/>
    </location>
</feature>
<name>A0A1N7LPR1_9GAMM</name>
<evidence type="ECO:0000313" key="2">
    <source>
        <dbReference type="EMBL" id="SIS75820.1"/>
    </source>
</evidence>
<keyword evidence="3" id="KW-1185">Reference proteome</keyword>
<evidence type="ECO:0008006" key="4">
    <source>
        <dbReference type="Google" id="ProtNLM"/>
    </source>
</evidence>
<protein>
    <recommendedName>
        <fullName evidence="4">Outer membrane protein beta-barrel domain-containing protein</fullName>
    </recommendedName>
</protein>
<feature type="chain" id="PRO_5012003680" description="Outer membrane protein beta-barrel domain-containing protein" evidence="1">
    <location>
        <begin position="22"/>
        <end position="221"/>
    </location>
</feature>
<accession>A0A1N7LPR1</accession>